<name>A0A2D6YGH5_9DELT</name>
<protein>
    <submittedName>
        <fullName evidence="2">DUF4381 domain-containing protein</fullName>
    </submittedName>
</protein>
<proteinExistence type="predicted"/>
<keyword evidence="1" id="KW-1133">Transmembrane helix</keyword>
<keyword evidence="1" id="KW-0472">Membrane</keyword>
<evidence type="ECO:0000313" key="2">
    <source>
        <dbReference type="EMBL" id="MAH62269.1"/>
    </source>
</evidence>
<organism evidence="2 3">
    <name type="scientific">SAR324 cluster bacterium</name>
    <dbReference type="NCBI Taxonomy" id="2024889"/>
    <lineage>
        <taxon>Bacteria</taxon>
        <taxon>Deltaproteobacteria</taxon>
        <taxon>SAR324 cluster</taxon>
    </lineage>
</organism>
<reference evidence="3" key="1">
    <citation type="submission" date="2017-09" db="EMBL/GenBank/DDBJ databases">
        <title>The Reconstruction of 2,631 Draft Metagenome-Assembled Genomes from the Global Oceans.</title>
        <authorList>
            <person name="Tully B.J."/>
            <person name="Graham E.D."/>
            <person name="Heidelberg J.F."/>
        </authorList>
    </citation>
    <scope>NUCLEOTIDE SEQUENCE [LARGE SCALE GENOMIC DNA]</scope>
</reference>
<dbReference type="EMBL" id="NZEX01000022">
    <property type="protein sequence ID" value="MAH62269.1"/>
    <property type="molecule type" value="Genomic_DNA"/>
</dbReference>
<evidence type="ECO:0000313" key="3">
    <source>
        <dbReference type="Proteomes" id="UP000226525"/>
    </source>
</evidence>
<feature type="transmembrane region" description="Helical" evidence="1">
    <location>
        <begin position="26"/>
        <end position="47"/>
    </location>
</feature>
<dbReference type="InterPro" id="IPR025489">
    <property type="entry name" value="DUF4381"/>
</dbReference>
<gene>
    <name evidence="2" type="ORF">CMN54_02215</name>
</gene>
<accession>A0A2D6YGH5</accession>
<keyword evidence="1" id="KW-0812">Transmembrane</keyword>
<dbReference type="Pfam" id="PF14316">
    <property type="entry name" value="DUF4381"/>
    <property type="match status" value="1"/>
</dbReference>
<evidence type="ECO:0000256" key="1">
    <source>
        <dbReference type="SAM" id="Phobius"/>
    </source>
</evidence>
<sequence>MNPMNTLAELRDIVTPPPPSAWPWAMGWWILLILGLLLLSTSIWWLWRWQHRSIPRRLALKQLAQLQQHVAEPQTLRQLSQLLREVALQAHPWEQVACLNGRRWLEFLDQTGDTTQFTQGPGQILSEGPYRPLKEPLPSQLFVLCQKWIQLQNTASRFHKTKKLTFPN</sequence>
<dbReference type="Proteomes" id="UP000226525">
    <property type="component" value="Unassembled WGS sequence"/>
</dbReference>
<dbReference type="AlphaFoldDB" id="A0A2D6YGH5"/>
<comment type="caution">
    <text evidence="2">The sequence shown here is derived from an EMBL/GenBank/DDBJ whole genome shotgun (WGS) entry which is preliminary data.</text>
</comment>